<comment type="similarity">
    <text evidence="1 4">Belongs to the SIS family. GutQ/KpsF subfamily.</text>
</comment>
<evidence type="ECO:0000313" key="9">
    <source>
        <dbReference type="Proteomes" id="UP001227317"/>
    </source>
</evidence>
<evidence type="ECO:0000256" key="1">
    <source>
        <dbReference type="ARBA" id="ARBA00008165"/>
    </source>
</evidence>
<evidence type="ECO:0000259" key="6">
    <source>
        <dbReference type="PROSITE" id="PS51371"/>
    </source>
</evidence>
<accession>A0ABU0WIU5</accession>
<dbReference type="Pfam" id="PF01380">
    <property type="entry name" value="SIS"/>
    <property type="match status" value="1"/>
</dbReference>
<dbReference type="GO" id="GO:0016853">
    <property type="term" value="F:isomerase activity"/>
    <property type="evidence" value="ECO:0007669"/>
    <property type="project" value="UniProtKB-KW"/>
</dbReference>
<dbReference type="RefSeq" id="WP_306707454.1">
    <property type="nucleotide sequence ID" value="NZ_JAUJFI010000068.1"/>
</dbReference>
<evidence type="ECO:0000256" key="3">
    <source>
        <dbReference type="ARBA" id="ARBA00023122"/>
    </source>
</evidence>
<evidence type="ECO:0000256" key="2">
    <source>
        <dbReference type="ARBA" id="ARBA00022737"/>
    </source>
</evidence>
<feature type="domain" description="CBS" evidence="6">
    <location>
        <begin position="303"/>
        <end position="354"/>
    </location>
</feature>
<evidence type="ECO:0000256" key="4">
    <source>
        <dbReference type="PIRNR" id="PIRNR004692"/>
    </source>
</evidence>
<dbReference type="PIRSF" id="PIRSF004692">
    <property type="entry name" value="KdsD_KpsF"/>
    <property type="match status" value="1"/>
</dbReference>
<evidence type="ECO:0000256" key="5">
    <source>
        <dbReference type="PROSITE-ProRule" id="PRU00703"/>
    </source>
</evidence>
<dbReference type="InterPro" id="IPR046348">
    <property type="entry name" value="SIS_dom_sf"/>
</dbReference>
<sequence length="354" mass="36641">MTSLTAASLIDCPADATASGGAISNIRASDAGASDAGDGGDIASARRVLRMEADALTALADGLDGAFVRALDRLAGIAGRVVVSGMGKSGHVARKIAATLASTGTPAFFVHPGEASHGDLGMIARQDAVIALSNSGETHELSDIVAYTRRFEIPLIGITRRAGSSLAEQSDVALILPPAPEACPLGLAPTTSSTMMLALGDALAVALLERRGFTAADFKQFHPGGQLGRALLKVTDVMHKGDGMPLCALDTPLSTVIFEMTAKRLGCVGVLDASGALAGVITDGDLRRHLTPELWTERADSIMSPRPKTIRPKALVEEALREMNAKQITSLFVVEADRPLGVVHIHDCLRAGAA</sequence>
<name>A0ABU0WIU5_9PROT</name>
<proteinExistence type="inferred from homology"/>
<gene>
    <name evidence="8" type="ORF">QSG27_15025</name>
</gene>
<feature type="domain" description="CBS" evidence="6">
    <location>
        <begin position="238"/>
        <end position="297"/>
    </location>
</feature>
<dbReference type="PANTHER" id="PTHR42745">
    <property type="match status" value="1"/>
</dbReference>
<evidence type="ECO:0000313" key="8">
    <source>
        <dbReference type="EMBL" id="MDQ2104012.1"/>
    </source>
</evidence>
<dbReference type="InterPro" id="IPR035474">
    <property type="entry name" value="SIS_Kpsf"/>
</dbReference>
<dbReference type="PROSITE" id="PS51464">
    <property type="entry name" value="SIS"/>
    <property type="match status" value="1"/>
</dbReference>
<dbReference type="EMBL" id="JAUJFI010000068">
    <property type="protein sequence ID" value="MDQ2104012.1"/>
    <property type="molecule type" value="Genomic_DNA"/>
</dbReference>
<dbReference type="CDD" id="cd05014">
    <property type="entry name" value="SIS_Kpsf"/>
    <property type="match status" value="1"/>
</dbReference>
<dbReference type="Proteomes" id="UP001227317">
    <property type="component" value="Unassembled WGS sequence"/>
</dbReference>
<reference evidence="8 9" key="1">
    <citation type="submission" date="2023-06" db="EMBL/GenBank/DDBJ databases">
        <title>Azospirillum isscasensis sp.nov, a bacterium isolated from rhizosphere soil of rice.</title>
        <authorList>
            <person name="Wang H."/>
        </authorList>
    </citation>
    <scope>NUCLEOTIDE SEQUENCE [LARGE SCALE GENOMIC DNA]</scope>
    <source>
        <strain evidence="8 9">C340-1</strain>
    </source>
</reference>
<dbReference type="InterPro" id="IPR004800">
    <property type="entry name" value="KdsD/KpsF-type"/>
</dbReference>
<dbReference type="Gene3D" id="3.10.580.10">
    <property type="entry name" value="CBS-domain"/>
    <property type="match status" value="1"/>
</dbReference>
<dbReference type="SUPFAM" id="SSF53697">
    <property type="entry name" value="SIS domain"/>
    <property type="match status" value="1"/>
</dbReference>
<comment type="caution">
    <text evidence="8">The sequence shown here is derived from an EMBL/GenBank/DDBJ whole genome shotgun (WGS) entry which is preliminary data.</text>
</comment>
<dbReference type="Pfam" id="PF00571">
    <property type="entry name" value="CBS"/>
    <property type="match status" value="2"/>
</dbReference>
<dbReference type="PANTHER" id="PTHR42745:SF1">
    <property type="entry name" value="ARABINOSE 5-PHOSPHATE ISOMERASE KDSD"/>
    <property type="match status" value="1"/>
</dbReference>
<dbReference type="InterPro" id="IPR000644">
    <property type="entry name" value="CBS_dom"/>
</dbReference>
<dbReference type="InterPro" id="IPR050986">
    <property type="entry name" value="GutQ/KpsF_isomerases"/>
</dbReference>
<dbReference type="NCBIfam" id="TIGR00393">
    <property type="entry name" value="kpsF"/>
    <property type="match status" value="1"/>
</dbReference>
<dbReference type="SMART" id="SM00116">
    <property type="entry name" value="CBS"/>
    <property type="match status" value="2"/>
</dbReference>
<evidence type="ECO:0000259" key="7">
    <source>
        <dbReference type="PROSITE" id="PS51464"/>
    </source>
</evidence>
<dbReference type="InterPro" id="IPR001347">
    <property type="entry name" value="SIS_dom"/>
</dbReference>
<keyword evidence="3 5" id="KW-0129">CBS domain</keyword>
<feature type="domain" description="SIS" evidence="7">
    <location>
        <begin position="70"/>
        <end position="213"/>
    </location>
</feature>
<dbReference type="InterPro" id="IPR046342">
    <property type="entry name" value="CBS_dom_sf"/>
</dbReference>
<protein>
    <submittedName>
        <fullName evidence="8">KpsF/GutQ family sugar-phosphate isomerase</fullName>
    </submittedName>
</protein>
<dbReference type="Gene3D" id="3.40.50.10490">
    <property type="entry name" value="Glucose-6-phosphate isomerase like protein, domain 1"/>
    <property type="match status" value="1"/>
</dbReference>
<organism evidence="8 9">
    <name type="scientific">Azospirillum isscasi</name>
    <dbReference type="NCBI Taxonomy" id="3053926"/>
    <lineage>
        <taxon>Bacteria</taxon>
        <taxon>Pseudomonadati</taxon>
        <taxon>Pseudomonadota</taxon>
        <taxon>Alphaproteobacteria</taxon>
        <taxon>Rhodospirillales</taxon>
        <taxon>Azospirillaceae</taxon>
        <taxon>Azospirillum</taxon>
    </lineage>
</organism>
<keyword evidence="2" id="KW-0677">Repeat</keyword>
<dbReference type="CDD" id="cd04604">
    <property type="entry name" value="CBS_pair_SIS_assoc"/>
    <property type="match status" value="1"/>
</dbReference>
<keyword evidence="8" id="KW-0413">Isomerase</keyword>
<keyword evidence="9" id="KW-1185">Reference proteome</keyword>
<dbReference type="PROSITE" id="PS51371">
    <property type="entry name" value="CBS"/>
    <property type="match status" value="2"/>
</dbReference>